<dbReference type="Gene3D" id="3.30.720.100">
    <property type="match status" value="1"/>
</dbReference>
<dbReference type="RefSeq" id="WP_283412488.1">
    <property type="nucleotide sequence ID" value="NZ_FXUA01000002.1"/>
</dbReference>
<evidence type="ECO:0000313" key="3">
    <source>
        <dbReference type="Proteomes" id="UP001157915"/>
    </source>
</evidence>
<organism evidence="2 3">
    <name type="scientific">Algoriphagus winogradskyi</name>
    <dbReference type="NCBI Taxonomy" id="237017"/>
    <lineage>
        <taxon>Bacteria</taxon>
        <taxon>Pseudomonadati</taxon>
        <taxon>Bacteroidota</taxon>
        <taxon>Cytophagia</taxon>
        <taxon>Cytophagales</taxon>
        <taxon>Cyclobacteriaceae</taxon>
        <taxon>Algoriphagus</taxon>
    </lineage>
</organism>
<dbReference type="EMBL" id="FXUA01000002">
    <property type="protein sequence ID" value="SMP17864.1"/>
    <property type="molecule type" value="Genomic_DNA"/>
</dbReference>
<dbReference type="Gene3D" id="3.10.180.10">
    <property type="entry name" value="2,3-Dihydroxybiphenyl 1,2-Dioxygenase, domain 1"/>
    <property type="match status" value="1"/>
</dbReference>
<gene>
    <name evidence="2" type="ORF">SAMN06265367_102805</name>
</gene>
<dbReference type="InterPro" id="IPR028973">
    <property type="entry name" value="PhnB-like"/>
</dbReference>
<comment type="caution">
    <text evidence="2">The sequence shown here is derived from an EMBL/GenBank/DDBJ whole genome shotgun (WGS) entry which is preliminary data.</text>
</comment>
<feature type="domain" description="PhnB-like" evidence="1">
    <location>
        <begin position="128"/>
        <end position="250"/>
    </location>
</feature>
<dbReference type="Pfam" id="PF06983">
    <property type="entry name" value="3-dmu-9_3-mt"/>
    <property type="match status" value="2"/>
</dbReference>
<dbReference type="SUPFAM" id="SSF54593">
    <property type="entry name" value="Glyoxalase/Bleomycin resistance protein/Dihydroxybiphenyl dioxygenase"/>
    <property type="match status" value="2"/>
</dbReference>
<dbReference type="Gene3D" id="3.30.720.110">
    <property type="match status" value="1"/>
</dbReference>
<protein>
    <submittedName>
        <fullName evidence="2">Glyoxalase superfamily enzyme, possibly 3-demethylubiquinone-9 3-methyltransferase</fullName>
    </submittedName>
</protein>
<dbReference type="Proteomes" id="UP001157915">
    <property type="component" value="Unassembled WGS sequence"/>
</dbReference>
<sequence>MGNALKKAIYPCLWFDGNAKEAAEFYCSVFSDSTIGEENPMVVTFNSSGQKFMCLNGGPQFKFTPAISFYTIIPDETEIQSIWDKLIINGRALMPMDSYPWSKKYGWLQDKFGVTWQLTVDKPEYSDQKFIPALLFSGTNFGKAEEAINFYTAIFESSSVKLISRYGADDPNGQDGTINHAQFELSGQLFAAMDSAVVHNFDFNEALSIVVECKDQAEIDYFWEKLIEDGGKESQCGWLKDKFGVSWQIVPEILSKLMSDPERSGRVVQAFMKMKKFDIEKLKNA</sequence>
<dbReference type="CDD" id="cd06588">
    <property type="entry name" value="PhnB_like"/>
    <property type="match status" value="2"/>
</dbReference>
<reference evidence="2 3" key="1">
    <citation type="submission" date="2017-05" db="EMBL/GenBank/DDBJ databases">
        <authorList>
            <person name="Varghese N."/>
            <person name="Submissions S."/>
        </authorList>
    </citation>
    <scope>NUCLEOTIDE SEQUENCE [LARGE SCALE GENOMIC DNA]</scope>
    <source>
        <strain evidence="2 3">DSM 15360</strain>
    </source>
</reference>
<name>A0ABY1NWS1_9BACT</name>
<dbReference type="PANTHER" id="PTHR33990">
    <property type="entry name" value="PROTEIN YJDN-RELATED"/>
    <property type="match status" value="1"/>
</dbReference>
<dbReference type="InterPro" id="IPR029068">
    <property type="entry name" value="Glyas_Bleomycin-R_OHBP_Dase"/>
</dbReference>
<evidence type="ECO:0000259" key="1">
    <source>
        <dbReference type="Pfam" id="PF06983"/>
    </source>
</evidence>
<accession>A0ABY1NWS1</accession>
<keyword evidence="3" id="KW-1185">Reference proteome</keyword>
<proteinExistence type="predicted"/>
<feature type="domain" description="PhnB-like" evidence="1">
    <location>
        <begin position="8"/>
        <end position="119"/>
    </location>
</feature>
<evidence type="ECO:0000313" key="2">
    <source>
        <dbReference type="EMBL" id="SMP17864.1"/>
    </source>
</evidence>